<sequence>MKTKAPKPSASIALALALALAVAGTGSAQAQACLDKRQIQEAVASGQIMSLDAVLASGGVDPGAEILNVQVCDQGGRLVYVIGVLAPDGQARNLTLSAQ</sequence>
<dbReference type="EMBL" id="LVVY01000063">
    <property type="protein sequence ID" value="OAM79354.1"/>
    <property type="molecule type" value="Genomic_DNA"/>
</dbReference>
<keyword evidence="3" id="KW-1185">Reference proteome</keyword>
<dbReference type="AlphaFoldDB" id="A0A178I4Z1"/>
<evidence type="ECO:0000313" key="3">
    <source>
        <dbReference type="Proteomes" id="UP000078389"/>
    </source>
</evidence>
<evidence type="ECO:0008006" key="4">
    <source>
        <dbReference type="Google" id="ProtNLM"/>
    </source>
</evidence>
<reference evidence="2 3" key="1">
    <citation type="submission" date="2016-03" db="EMBL/GenBank/DDBJ databases">
        <title>Genome sequencing of Devosia sp. S37.</title>
        <authorList>
            <person name="Mohd Nor M."/>
        </authorList>
    </citation>
    <scope>NUCLEOTIDE SEQUENCE [LARGE SCALE GENOMIC DNA]</scope>
    <source>
        <strain evidence="2 3">S37</strain>
    </source>
</reference>
<organism evidence="2 3">
    <name type="scientific">Devosia elaeis</name>
    <dbReference type="NCBI Taxonomy" id="1770058"/>
    <lineage>
        <taxon>Bacteria</taxon>
        <taxon>Pseudomonadati</taxon>
        <taxon>Pseudomonadota</taxon>
        <taxon>Alphaproteobacteria</taxon>
        <taxon>Hyphomicrobiales</taxon>
        <taxon>Devosiaceae</taxon>
        <taxon>Devosia</taxon>
    </lineage>
</organism>
<feature type="chain" id="PRO_5008088428" description="PepSY domain-containing protein" evidence="1">
    <location>
        <begin position="31"/>
        <end position="99"/>
    </location>
</feature>
<name>A0A178I4Z1_9HYPH</name>
<evidence type="ECO:0000256" key="1">
    <source>
        <dbReference type="SAM" id="SignalP"/>
    </source>
</evidence>
<dbReference type="STRING" id="1770058.A3840_03610"/>
<accession>A0A178I4Z1</accession>
<comment type="caution">
    <text evidence="2">The sequence shown here is derived from an EMBL/GenBank/DDBJ whole genome shotgun (WGS) entry which is preliminary data.</text>
</comment>
<proteinExistence type="predicted"/>
<keyword evidence="1" id="KW-0732">Signal</keyword>
<dbReference type="RefSeq" id="WP_205633334.1">
    <property type="nucleotide sequence ID" value="NZ_LVVY01000063.1"/>
</dbReference>
<dbReference type="Proteomes" id="UP000078389">
    <property type="component" value="Unassembled WGS sequence"/>
</dbReference>
<evidence type="ECO:0000313" key="2">
    <source>
        <dbReference type="EMBL" id="OAM79354.1"/>
    </source>
</evidence>
<protein>
    <recommendedName>
        <fullName evidence="4">PepSY domain-containing protein</fullName>
    </recommendedName>
</protein>
<gene>
    <name evidence="2" type="ORF">A3840_03610</name>
</gene>
<feature type="signal peptide" evidence="1">
    <location>
        <begin position="1"/>
        <end position="30"/>
    </location>
</feature>